<keyword evidence="2" id="KW-1133">Transmembrane helix</keyword>
<proteinExistence type="predicted"/>
<keyword evidence="2" id="KW-0812">Transmembrane</keyword>
<evidence type="ECO:0000256" key="2">
    <source>
        <dbReference type="SAM" id="Phobius"/>
    </source>
</evidence>
<keyword evidence="4" id="KW-1185">Reference proteome</keyword>
<feature type="transmembrane region" description="Helical" evidence="2">
    <location>
        <begin position="111"/>
        <end position="134"/>
    </location>
</feature>
<feature type="transmembrane region" description="Helical" evidence="2">
    <location>
        <begin position="564"/>
        <end position="586"/>
    </location>
</feature>
<reference evidence="3" key="1">
    <citation type="journal article" date="2020" name="Stud. Mycol.">
        <title>101 Dothideomycetes genomes: a test case for predicting lifestyles and emergence of pathogens.</title>
        <authorList>
            <person name="Haridas S."/>
            <person name="Albert R."/>
            <person name="Binder M."/>
            <person name="Bloem J."/>
            <person name="Labutti K."/>
            <person name="Salamov A."/>
            <person name="Andreopoulos B."/>
            <person name="Baker S."/>
            <person name="Barry K."/>
            <person name="Bills G."/>
            <person name="Bluhm B."/>
            <person name="Cannon C."/>
            <person name="Castanera R."/>
            <person name="Culley D."/>
            <person name="Daum C."/>
            <person name="Ezra D."/>
            <person name="Gonzalez J."/>
            <person name="Henrissat B."/>
            <person name="Kuo A."/>
            <person name="Liang C."/>
            <person name="Lipzen A."/>
            <person name="Lutzoni F."/>
            <person name="Magnuson J."/>
            <person name="Mondo S."/>
            <person name="Nolan M."/>
            <person name="Ohm R."/>
            <person name="Pangilinan J."/>
            <person name="Park H.-J."/>
            <person name="Ramirez L."/>
            <person name="Alfaro M."/>
            <person name="Sun H."/>
            <person name="Tritt A."/>
            <person name="Yoshinaga Y."/>
            <person name="Zwiers L.-H."/>
            <person name="Turgeon B."/>
            <person name="Goodwin S."/>
            <person name="Spatafora J."/>
            <person name="Crous P."/>
            <person name="Grigoriev I."/>
        </authorList>
    </citation>
    <scope>NUCLEOTIDE SEQUENCE</scope>
    <source>
        <strain evidence="3">CBS 161.51</strain>
    </source>
</reference>
<feature type="region of interest" description="Disordered" evidence="1">
    <location>
        <begin position="671"/>
        <end position="766"/>
    </location>
</feature>
<gene>
    <name evidence="3" type="ORF">EJ02DRAFT_466095</name>
</gene>
<accession>A0A6A5SQY7</accession>
<sequence length="766" mass="86143">MTSTNHYDVKLGFWTNWSHGKIQGATVTLTRQHGGFLIAFLAIFIGMVGKSFWRLGCFALHRYFSSAEAQDGLYHQRQIILRNSDTAQDGAWRLLTSMFAWRSGRRARKPILRLLPIILAAFTVSAAFGVASIFSSNVTSETLNRVLLKGTRCGSYSLEKADSVYKQLTLLLPFQTEKANKFLNYGMQCYTNETHTDGCNLYIKPSLPLISTRGVACPFGDNICKLENDNLVMDTGMLDSLEHLGINTAPANRFQVRMVYTCAPLKTQGYMSDYNDTEYGAVKRYMYGSVANVLQVNNFTYELPVDNAYLPNENTSSANIPRLEYQLGLIHHYGTPNETLLPGFNEWSPIDALSLVDADVHLLFMSAPEIHYAAPVKDPWFSAQKDASEINEESTKTKLSAWKQDEPAGVMACVQQTQYCNPNLPEAERCEPLRGINHPSKGERVKKIFPTDDQFATMAWVDDLFTYGVYTISATVGFIGASALRARYSLSYGYSAPLPENQWQLEAEHMIKGTLASLQDAFVEAANGMPESLEDFRQPPRANQTMALNMCANQMIVSNNYSSFNVLGLSLILILGIIIILLDMGLEPTVAWWQRRQYRKHQLRDECYGDEKSSHPLYGAIEWSQTNFLQLQRLTQEEAGYGEWTGCDKDVPVTEPGQLLAGFDLRNVAHPQLQTKKQSTTPESEWEGDVMPLKPCGVSRTDTGLETLVEESEAEKGDKKAEDGDEGTQAVRGHTVNERDEESGLGVQEEEWPIRREQDRDWRQLR</sequence>
<keyword evidence="2" id="KW-0472">Membrane</keyword>
<feature type="compositionally biased region" description="Polar residues" evidence="1">
    <location>
        <begin position="672"/>
        <end position="683"/>
    </location>
</feature>
<evidence type="ECO:0000256" key="1">
    <source>
        <dbReference type="SAM" id="MobiDB-lite"/>
    </source>
</evidence>
<dbReference type="Proteomes" id="UP000800038">
    <property type="component" value="Unassembled WGS sequence"/>
</dbReference>
<evidence type="ECO:0000313" key="3">
    <source>
        <dbReference type="EMBL" id="KAF1942114.1"/>
    </source>
</evidence>
<feature type="transmembrane region" description="Helical" evidence="2">
    <location>
        <begin position="34"/>
        <end position="53"/>
    </location>
</feature>
<evidence type="ECO:0000313" key="4">
    <source>
        <dbReference type="Proteomes" id="UP000800038"/>
    </source>
</evidence>
<protein>
    <submittedName>
        <fullName evidence="3">Uncharacterized protein</fullName>
    </submittedName>
</protein>
<dbReference type="OrthoDB" id="3540210at2759"/>
<organism evidence="3 4">
    <name type="scientific">Clathrospora elynae</name>
    <dbReference type="NCBI Taxonomy" id="706981"/>
    <lineage>
        <taxon>Eukaryota</taxon>
        <taxon>Fungi</taxon>
        <taxon>Dikarya</taxon>
        <taxon>Ascomycota</taxon>
        <taxon>Pezizomycotina</taxon>
        <taxon>Dothideomycetes</taxon>
        <taxon>Pleosporomycetidae</taxon>
        <taxon>Pleosporales</taxon>
        <taxon>Diademaceae</taxon>
        <taxon>Clathrospora</taxon>
    </lineage>
</organism>
<feature type="compositionally biased region" description="Basic and acidic residues" evidence="1">
    <location>
        <begin position="752"/>
        <end position="766"/>
    </location>
</feature>
<dbReference type="AlphaFoldDB" id="A0A6A5SQY7"/>
<feature type="compositionally biased region" description="Acidic residues" evidence="1">
    <location>
        <begin position="739"/>
        <end position="751"/>
    </location>
</feature>
<name>A0A6A5SQY7_9PLEO</name>
<dbReference type="EMBL" id="ML976039">
    <property type="protein sequence ID" value="KAF1942114.1"/>
    <property type="molecule type" value="Genomic_DNA"/>
</dbReference>